<organism evidence="1 2">
    <name type="scientific">Acanthoscelides obtectus</name>
    <name type="common">Bean weevil</name>
    <name type="synonym">Bruchus obtectus</name>
    <dbReference type="NCBI Taxonomy" id="200917"/>
    <lineage>
        <taxon>Eukaryota</taxon>
        <taxon>Metazoa</taxon>
        <taxon>Ecdysozoa</taxon>
        <taxon>Arthropoda</taxon>
        <taxon>Hexapoda</taxon>
        <taxon>Insecta</taxon>
        <taxon>Pterygota</taxon>
        <taxon>Neoptera</taxon>
        <taxon>Endopterygota</taxon>
        <taxon>Coleoptera</taxon>
        <taxon>Polyphaga</taxon>
        <taxon>Cucujiformia</taxon>
        <taxon>Chrysomeloidea</taxon>
        <taxon>Chrysomelidae</taxon>
        <taxon>Bruchinae</taxon>
        <taxon>Bruchini</taxon>
        <taxon>Acanthoscelides</taxon>
    </lineage>
</organism>
<dbReference type="Proteomes" id="UP001152888">
    <property type="component" value="Unassembled WGS sequence"/>
</dbReference>
<comment type="caution">
    <text evidence="1">The sequence shown here is derived from an EMBL/GenBank/DDBJ whole genome shotgun (WGS) entry which is preliminary data.</text>
</comment>
<evidence type="ECO:0000313" key="1">
    <source>
        <dbReference type="EMBL" id="CAH1978655.1"/>
    </source>
</evidence>
<gene>
    <name evidence="1" type="ORF">ACAOBT_LOCUS13218</name>
</gene>
<proteinExistence type="predicted"/>
<dbReference type="AlphaFoldDB" id="A0A9P0KRV9"/>
<accession>A0A9P0KRV9</accession>
<dbReference type="InterPro" id="IPR011990">
    <property type="entry name" value="TPR-like_helical_dom_sf"/>
</dbReference>
<dbReference type="Gene3D" id="1.25.40.10">
    <property type="entry name" value="Tetratricopeptide repeat domain"/>
    <property type="match status" value="1"/>
</dbReference>
<evidence type="ECO:0000313" key="2">
    <source>
        <dbReference type="Proteomes" id="UP001152888"/>
    </source>
</evidence>
<protein>
    <recommendedName>
        <fullName evidence="3">KIF-binding protein</fullName>
    </recommendedName>
</protein>
<evidence type="ECO:0008006" key="3">
    <source>
        <dbReference type="Google" id="ProtNLM"/>
    </source>
</evidence>
<name>A0A9P0KRV9_ACAOB</name>
<dbReference type="EMBL" id="CAKOFQ010006873">
    <property type="protein sequence ID" value="CAH1978655.1"/>
    <property type="molecule type" value="Genomic_DNA"/>
</dbReference>
<keyword evidence="2" id="KW-1185">Reference proteome</keyword>
<dbReference type="PANTHER" id="PTHR46321:SF1">
    <property type="entry name" value="KIF-BINDING PROTEIN"/>
    <property type="match status" value="1"/>
</dbReference>
<reference evidence="1" key="1">
    <citation type="submission" date="2022-03" db="EMBL/GenBank/DDBJ databases">
        <authorList>
            <person name="Sayadi A."/>
        </authorList>
    </citation>
    <scope>NUCLEOTIDE SEQUENCE</scope>
</reference>
<sequence length="263" mass="30246">MGVLTKEVLAELKKEYHKCRSTTDVEPAQNNSESMIDQFLEQAEEDSSEYMKLLSMKASVLYEKAKMCLSKNQFGPCKEFLEKGLSIIKDRSDHPQIHFLYLRIVNYLSYVLSRTCDLDQAKNLLESIVNAELKIEPLIYSTDDLFSNNQVDQAIANSKIHKLVINNMQMLGWIYGKLGLTDQYADMVHRSLQKELDTIDGDPIQWAVRCYRLASLFLAQSKWANARYHLTAAQMVLDPMEMAINTNTAVFYRVQADLARVWV</sequence>
<dbReference type="PANTHER" id="PTHR46321">
    <property type="entry name" value="KIF1-BINDING PROTEIN"/>
    <property type="match status" value="1"/>
</dbReference>
<dbReference type="OrthoDB" id="409897at2759"/>